<sequence length="91" mass="10704">MGLTLIQHSTVLIFFPYWNLVVLPYWSFLNKKWENTLDYGRRGGLQSIDTSDTFHFACVVFVQSVSKYFVRFKQVCSIRFSQPPSTFYAFS</sequence>
<evidence type="ECO:0000313" key="3">
    <source>
        <dbReference type="Proteomes" id="UP000054477"/>
    </source>
</evidence>
<reference evidence="3" key="2">
    <citation type="submission" date="2015-01" db="EMBL/GenBank/DDBJ databases">
        <title>Evolutionary Origins and Diversification of the Mycorrhizal Mutualists.</title>
        <authorList>
            <consortium name="DOE Joint Genome Institute"/>
            <consortium name="Mycorrhizal Genomics Consortium"/>
            <person name="Kohler A."/>
            <person name="Kuo A."/>
            <person name="Nagy L.G."/>
            <person name="Floudas D."/>
            <person name="Copeland A."/>
            <person name="Barry K.W."/>
            <person name="Cichocki N."/>
            <person name="Veneault-Fourrey C."/>
            <person name="LaButti K."/>
            <person name="Lindquist E.A."/>
            <person name="Lipzen A."/>
            <person name="Lundell T."/>
            <person name="Morin E."/>
            <person name="Murat C."/>
            <person name="Riley R."/>
            <person name="Ohm R."/>
            <person name="Sun H."/>
            <person name="Tunlid A."/>
            <person name="Henrissat B."/>
            <person name="Grigoriev I.V."/>
            <person name="Hibbett D.S."/>
            <person name="Martin F."/>
        </authorList>
    </citation>
    <scope>NUCLEOTIDE SEQUENCE [LARGE SCALE GENOMIC DNA]</scope>
    <source>
        <strain evidence="3">LaAM-08-1</strain>
    </source>
</reference>
<evidence type="ECO:0000256" key="1">
    <source>
        <dbReference type="SAM" id="Phobius"/>
    </source>
</evidence>
<proteinExistence type="predicted"/>
<dbReference type="EMBL" id="KN838539">
    <property type="protein sequence ID" value="KIK09212.1"/>
    <property type="molecule type" value="Genomic_DNA"/>
</dbReference>
<organism evidence="2 3">
    <name type="scientific">Laccaria amethystina LaAM-08-1</name>
    <dbReference type="NCBI Taxonomy" id="1095629"/>
    <lineage>
        <taxon>Eukaryota</taxon>
        <taxon>Fungi</taxon>
        <taxon>Dikarya</taxon>
        <taxon>Basidiomycota</taxon>
        <taxon>Agaricomycotina</taxon>
        <taxon>Agaricomycetes</taxon>
        <taxon>Agaricomycetidae</taxon>
        <taxon>Agaricales</taxon>
        <taxon>Agaricineae</taxon>
        <taxon>Hydnangiaceae</taxon>
        <taxon>Laccaria</taxon>
    </lineage>
</organism>
<feature type="transmembrane region" description="Helical" evidence="1">
    <location>
        <begin position="6"/>
        <end position="26"/>
    </location>
</feature>
<dbReference type="AlphaFoldDB" id="A0A0C9YFM6"/>
<protein>
    <submittedName>
        <fullName evidence="2">Uncharacterized protein</fullName>
    </submittedName>
</protein>
<evidence type="ECO:0000313" key="2">
    <source>
        <dbReference type="EMBL" id="KIK09212.1"/>
    </source>
</evidence>
<keyword evidence="3" id="KW-1185">Reference proteome</keyword>
<keyword evidence="1" id="KW-0812">Transmembrane</keyword>
<keyword evidence="1" id="KW-1133">Transmembrane helix</keyword>
<accession>A0A0C9YFM6</accession>
<name>A0A0C9YFM6_9AGAR</name>
<keyword evidence="1" id="KW-0472">Membrane</keyword>
<reference evidence="2 3" key="1">
    <citation type="submission" date="2014-04" db="EMBL/GenBank/DDBJ databases">
        <authorList>
            <consortium name="DOE Joint Genome Institute"/>
            <person name="Kuo A."/>
            <person name="Kohler A."/>
            <person name="Nagy L.G."/>
            <person name="Floudas D."/>
            <person name="Copeland A."/>
            <person name="Barry K.W."/>
            <person name="Cichocki N."/>
            <person name="Veneault-Fourrey C."/>
            <person name="LaButti K."/>
            <person name="Lindquist E.A."/>
            <person name="Lipzen A."/>
            <person name="Lundell T."/>
            <person name="Morin E."/>
            <person name="Murat C."/>
            <person name="Sun H."/>
            <person name="Tunlid A."/>
            <person name="Henrissat B."/>
            <person name="Grigoriev I.V."/>
            <person name="Hibbett D.S."/>
            <person name="Martin F."/>
            <person name="Nordberg H.P."/>
            <person name="Cantor M.N."/>
            <person name="Hua S.X."/>
        </authorList>
    </citation>
    <scope>NUCLEOTIDE SEQUENCE [LARGE SCALE GENOMIC DNA]</scope>
    <source>
        <strain evidence="2 3">LaAM-08-1</strain>
    </source>
</reference>
<dbReference type="Proteomes" id="UP000054477">
    <property type="component" value="Unassembled WGS sequence"/>
</dbReference>
<dbReference type="HOGENOM" id="CLU_2427365_0_0_1"/>
<gene>
    <name evidence="2" type="ORF">K443DRAFT_450061</name>
</gene>